<dbReference type="AlphaFoldDB" id="A0A4Y2GE38"/>
<accession>A0A4Y2GE38</accession>
<sequence length="113" mass="13117">MEGMSTWKLHLCVKRLRAYLKLWFALESAHRPPGGEDGLHHQLSKFLPLLLFKHHGPMLKIMFHCNLGQSIYTVRFPHGSWQGFFEISLKTFGSLQGTDITKSVVHFHNFHSF</sequence>
<comment type="caution">
    <text evidence="1">The sequence shown here is derived from an EMBL/GenBank/DDBJ whole genome shotgun (WGS) entry which is preliminary data.</text>
</comment>
<dbReference type="Proteomes" id="UP000499080">
    <property type="component" value="Unassembled WGS sequence"/>
</dbReference>
<proteinExistence type="predicted"/>
<gene>
    <name evidence="1" type="ORF">AVEN_186158_1</name>
</gene>
<reference evidence="1 2" key="1">
    <citation type="journal article" date="2019" name="Sci. Rep.">
        <title>Orb-weaving spider Araneus ventricosus genome elucidates the spidroin gene catalogue.</title>
        <authorList>
            <person name="Kono N."/>
            <person name="Nakamura H."/>
            <person name="Ohtoshi R."/>
            <person name="Moran D.A.P."/>
            <person name="Shinohara A."/>
            <person name="Yoshida Y."/>
            <person name="Fujiwara M."/>
            <person name="Mori M."/>
            <person name="Tomita M."/>
            <person name="Arakawa K."/>
        </authorList>
    </citation>
    <scope>NUCLEOTIDE SEQUENCE [LARGE SCALE GENOMIC DNA]</scope>
</reference>
<evidence type="ECO:0000313" key="1">
    <source>
        <dbReference type="EMBL" id="GBM51860.1"/>
    </source>
</evidence>
<dbReference type="EMBL" id="BGPR01001354">
    <property type="protein sequence ID" value="GBM51860.1"/>
    <property type="molecule type" value="Genomic_DNA"/>
</dbReference>
<protein>
    <submittedName>
        <fullName evidence="1">Uncharacterized protein</fullName>
    </submittedName>
</protein>
<keyword evidence="2" id="KW-1185">Reference proteome</keyword>
<organism evidence="1 2">
    <name type="scientific">Araneus ventricosus</name>
    <name type="common">Orbweaver spider</name>
    <name type="synonym">Epeira ventricosa</name>
    <dbReference type="NCBI Taxonomy" id="182803"/>
    <lineage>
        <taxon>Eukaryota</taxon>
        <taxon>Metazoa</taxon>
        <taxon>Ecdysozoa</taxon>
        <taxon>Arthropoda</taxon>
        <taxon>Chelicerata</taxon>
        <taxon>Arachnida</taxon>
        <taxon>Araneae</taxon>
        <taxon>Araneomorphae</taxon>
        <taxon>Entelegynae</taxon>
        <taxon>Araneoidea</taxon>
        <taxon>Araneidae</taxon>
        <taxon>Araneus</taxon>
    </lineage>
</organism>
<evidence type="ECO:0000313" key="2">
    <source>
        <dbReference type="Proteomes" id="UP000499080"/>
    </source>
</evidence>
<name>A0A4Y2GE38_ARAVE</name>